<proteinExistence type="predicted"/>
<accession>A0A1M7F548</accession>
<dbReference type="AlphaFoldDB" id="A0A1M7F548"/>
<evidence type="ECO:0000313" key="2">
    <source>
        <dbReference type="Proteomes" id="UP000184364"/>
    </source>
</evidence>
<keyword evidence="2" id="KW-1185">Reference proteome</keyword>
<gene>
    <name evidence="1" type="ORF">SAMN05444267_103052</name>
</gene>
<evidence type="ECO:0000313" key="1">
    <source>
        <dbReference type="EMBL" id="SHL99115.1"/>
    </source>
</evidence>
<sequence>MKVPTYFKKDFRRKFCLQVYKFLYKNGDLFYSITIIQYPSKIL</sequence>
<organism evidence="1 2">
    <name type="scientific">Chryseobacterium polytrichastri</name>
    <dbReference type="NCBI Taxonomy" id="1302687"/>
    <lineage>
        <taxon>Bacteria</taxon>
        <taxon>Pseudomonadati</taxon>
        <taxon>Bacteroidota</taxon>
        <taxon>Flavobacteriia</taxon>
        <taxon>Flavobacteriales</taxon>
        <taxon>Weeksellaceae</taxon>
        <taxon>Chryseobacterium group</taxon>
        <taxon>Chryseobacterium</taxon>
    </lineage>
</organism>
<name>A0A1M7F548_9FLAO</name>
<dbReference type="EMBL" id="FRAV01000030">
    <property type="protein sequence ID" value="SHL99115.1"/>
    <property type="molecule type" value="Genomic_DNA"/>
</dbReference>
<protein>
    <submittedName>
        <fullName evidence="1">Uncharacterized protein</fullName>
    </submittedName>
</protein>
<reference evidence="2" key="1">
    <citation type="submission" date="2016-11" db="EMBL/GenBank/DDBJ databases">
        <authorList>
            <person name="Varghese N."/>
            <person name="Submissions S."/>
        </authorList>
    </citation>
    <scope>NUCLEOTIDE SEQUENCE [LARGE SCALE GENOMIC DNA]</scope>
    <source>
        <strain evidence="2">DSM 26899</strain>
    </source>
</reference>
<dbReference type="Proteomes" id="UP000184364">
    <property type="component" value="Unassembled WGS sequence"/>
</dbReference>